<feature type="region of interest" description="Disordered" evidence="4">
    <location>
        <begin position="1"/>
        <end position="53"/>
    </location>
</feature>
<evidence type="ECO:0000256" key="2">
    <source>
        <dbReference type="ARBA" id="ARBA00023157"/>
    </source>
</evidence>
<dbReference type="eggNOG" id="KOG4297">
    <property type="taxonomic scope" value="Eukaryota"/>
</dbReference>
<dbReference type="PROSITE" id="PS50234">
    <property type="entry name" value="VWFA"/>
    <property type="match status" value="1"/>
</dbReference>
<evidence type="ECO:0008006" key="8">
    <source>
        <dbReference type="Google" id="ProtNLM"/>
    </source>
</evidence>
<accession>C3Y152</accession>
<dbReference type="InParanoid" id="C3Y152"/>
<dbReference type="Gene3D" id="2.60.120.290">
    <property type="entry name" value="Spermadhesin, CUB domain"/>
    <property type="match status" value="1"/>
</dbReference>
<feature type="region of interest" description="Disordered" evidence="4">
    <location>
        <begin position="165"/>
        <end position="188"/>
    </location>
</feature>
<evidence type="ECO:0000256" key="3">
    <source>
        <dbReference type="PROSITE-ProRule" id="PRU00059"/>
    </source>
</evidence>
<feature type="domain" description="VWFA" evidence="6">
    <location>
        <begin position="374"/>
        <end position="412"/>
    </location>
</feature>
<dbReference type="Gene3D" id="3.40.50.410">
    <property type="entry name" value="von Willebrand factor, type A domain"/>
    <property type="match status" value="1"/>
</dbReference>
<dbReference type="PANTHER" id="PTHR24251">
    <property type="entry name" value="OVOCHYMASE-RELATED"/>
    <property type="match status" value="1"/>
</dbReference>
<feature type="disulfide bond" evidence="3">
    <location>
        <begin position="243"/>
        <end position="270"/>
    </location>
</feature>
<dbReference type="SMART" id="SM00042">
    <property type="entry name" value="CUB"/>
    <property type="match status" value="1"/>
</dbReference>
<evidence type="ECO:0000259" key="6">
    <source>
        <dbReference type="PROSITE" id="PS50234"/>
    </source>
</evidence>
<protein>
    <recommendedName>
        <fullName evidence="8">CUB domain-containing protein</fullName>
    </recommendedName>
</protein>
<dbReference type="InterPro" id="IPR002035">
    <property type="entry name" value="VWF_A"/>
</dbReference>
<dbReference type="AlphaFoldDB" id="C3Y152"/>
<dbReference type="EMBL" id="GG666480">
    <property type="protein sequence ID" value="EEN65592.1"/>
    <property type="molecule type" value="Genomic_DNA"/>
</dbReference>
<sequence length="412" mass="45259">MLPDSPTTSGSTLHRHRRSKHVQAEDADRRFALVPAPRDGRSGTPKGPRGFSGIAGSVYGGRCLVPRKAGTEKDDGLVQEAVLGFSATICFSLHVYECVPGRAGNITTQRRHKPPSTSPDVRPDRTRWWPAQALAAERAQDAPGNLLAEHATRDSCQRIRVDWRSGPRHRPAPAGQLTPPTTQGTQFGERKLARRDWSFPGWEYQDPFDPESAAQRAQQRQLRFVDFRGQPWDDSNPNAPDICSTPEYTAPSGNITSPNYPADYTNRLDCTALIRVPGASGYRLFFEDFEVEDQDGSSCKDVLEVGASDTYPLNPVLTNLCGNITIPTTTVSGPVAWLNFFTDRNVVRRGFFLRYETLAAPTPAPECTQFGGVDLVFLLDGSASVGASNFELVKDFTQQTAAKFNISDGSTR</sequence>
<dbReference type="SUPFAM" id="SSF49854">
    <property type="entry name" value="Spermadhesin, CUB domain"/>
    <property type="match status" value="1"/>
</dbReference>
<feature type="domain" description="CUB" evidence="5">
    <location>
        <begin position="243"/>
        <end position="358"/>
    </location>
</feature>
<keyword evidence="2 3" id="KW-1015">Disulfide bond</keyword>
<reference evidence="7" key="1">
    <citation type="journal article" date="2008" name="Nature">
        <title>The amphioxus genome and the evolution of the chordate karyotype.</title>
        <authorList>
            <consortium name="US DOE Joint Genome Institute (JGI-PGF)"/>
            <person name="Putnam N.H."/>
            <person name="Butts T."/>
            <person name="Ferrier D.E.K."/>
            <person name="Furlong R.F."/>
            <person name="Hellsten U."/>
            <person name="Kawashima T."/>
            <person name="Robinson-Rechavi M."/>
            <person name="Shoguchi E."/>
            <person name="Terry A."/>
            <person name="Yu J.-K."/>
            <person name="Benito-Gutierrez E.L."/>
            <person name="Dubchak I."/>
            <person name="Garcia-Fernandez J."/>
            <person name="Gibson-Brown J.J."/>
            <person name="Grigoriev I.V."/>
            <person name="Horton A.C."/>
            <person name="de Jong P.J."/>
            <person name="Jurka J."/>
            <person name="Kapitonov V.V."/>
            <person name="Kohara Y."/>
            <person name="Kuroki Y."/>
            <person name="Lindquist E."/>
            <person name="Lucas S."/>
            <person name="Osoegawa K."/>
            <person name="Pennacchio L.A."/>
            <person name="Salamov A.A."/>
            <person name="Satou Y."/>
            <person name="Sauka-Spengler T."/>
            <person name="Schmutz J."/>
            <person name="Shin-I T."/>
            <person name="Toyoda A."/>
            <person name="Bronner-Fraser M."/>
            <person name="Fujiyama A."/>
            <person name="Holland L.Z."/>
            <person name="Holland P.W.H."/>
            <person name="Satoh N."/>
            <person name="Rokhsar D.S."/>
        </authorList>
    </citation>
    <scope>NUCLEOTIDE SEQUENCE [LARGE SCALE GENOMIC DNA]</scope>
    <source>
        <strain evidence="7">S238N-H82</strain>
        <tissue evidence="7">Testes</tissue>
    </source>
</reference>
<keyword evidence="1" id="KW-0677">Repeat</keyword>
<organism>
    <name type="scientific">Branchiostoma floridae</name>
    <name type="common">Florida lancelet</name>
    <name type="synonym">Amphioxus</name>
    <dbReference type="NCBI Taxonomy" id="7739"/>
    <lineage>
        <taxon>Eukaryota</taxon>
        <taxon>Metazoa</taxon>
        <taxon>Chordata</taxon>
        <taxon>Cephalochordata</taxon>
        <taxon>Leptocardii</taxon>
        <taxon>Amphioxiformes</taxon>
        <taxon>Branchiostomatidae</taxon>
        <taxon>Branchiostoma</taxon>
    </lineage>
</organism>
<dbReference type="PROSITE" id="PS01180">
    <property type="entry name" value="CUB"/>
    <property type="match status" value="1"/>
</dbReference>
<feature type="compositionally biased region" description="Low complexity" evidence="4">
    <location>
        <begin position="172"/>
        <end position="186"/>
    </location>
</feature>
<dbReference type="CDD" id="cd00041">
    <property type="entry name" value="CUB"/>
    <property type="match status" value="1"/>
</dbReference>
<feature type="compositionally biased region" description="Basic and acidic residues" evidence="4">
    <location>
        <begin position="22"/>
        <end position="31"/>
    </location>
</feature>
<feature type="region of interest" description="Disordered" evidence="4">
    <location>
        <begin position="105"/>
        <end position="124"/>
    </location>
</feature>
<dbReference type="InterPro" id="IPR036465">
    <property type="entry name" value="vWFA_dom_sf"/>
</dbReference>
<dbReference type="Pfam" id="PF00431">
    <property type="entry name" value="CUB"/>
    <property type="match status" value="1"/>
</dbReference>
<dbReference type="SUPFAM" id="SSF53300">
    <property type="entry name" value="vWA-like"/>
    <property type="match status" value="1"/>
</dbReference>
<evidence type="ECO:0000256" key="1">
    <source>
        <dbReference type="ARBA" id="ARBA00022737"/>
    </source>
</evidence>
<feature type="compositionally biased region" description="Polar residues" evidence="4">
    <location>
        <begin position="1"/>
        <end position="12"/>
    </location>
</feature>
<evidence type="ECO:0000256" key="4">
    <source>
        <dbReference type="SAM" id="MobiDB-lite"/>
    </source>
</evidence>
<dbReference type="InterPro" id="IPR000859">
    <property type="entry name" value="CUB_dom"/>
</dbReference>
<dbReference type="InterPro" id="IPR035914">
    <property type="entry name" value="Sperma_CUB_dom_sf"/>
</dbReference>
<proteinExistence type="predicted"/>
<dbReference type="Pfam" id="PF00092">
    <property type="entry name" value="VWA"/>
    <property type="match status" value="1"/>
</dbReference>
<evidence type="ECO:0000259" key="5">
    <source>
        <dbReference type="PROSITE" id="PS01180"/>
    </source>
</evidence>
<name>C3Y152_BRAFL</name>
<dbReference type="STRING" id="7739.C3Y152"/>
<dbReference type="PANTHER" id="PTHR24251:SF30">
    <property type="entry name" value="MEMBRANE FRIZZLED-RELATED PROTEIN"/>
    <property type="match status" value="1"/>
</dbReference>
<comment type="caution">
    <text evidence="3">Lacks conserved residue(s) required for the propagation of feature annotation.</text>
</comment>
<gene>
    <name evidence="7" type="ORF">BRAFLDRAFT_87795</name>
</gene>
<evidence type="ECO:0000313" key="7">
    <source>
        <dbReference type="EMBL" id="EEN65592.1"/>
    </source>
</evidence>